<name>A0A2K2DVF5_BRADI</name>
<reference evidence="3" key="3">
    <citation type="submission" date="2018-08" db="UniProtKB">
        <authorList>
            <consortium name="EnsemblPlants"/>
        </authorList>
    </citation>
    <scope>IDENTIFICATION</scope>
    <source>
        <strain evidence="3">cv. Bd21</strain>
    </source>
</reference>
<dbReference type="AlphaFoldDB" id="A0A2K2DVF5"/>
<accession>A0A2K2DVF5</accession>
<feature type="transmembrane region" description="Helical" evidence="1">
    <location>
        <begin position="53"/>
        <end position="71"/>
    </location>
</feature>
<proteinExistence type="predicted"/>
<reference evidence="2" key="2">
    <citation type="submission" date="2017-06" db="EMBL/GenBank/DDBJ databases">
        <title>WGS assembly of Brachypodium distachyon.</title>
        <authorList>
            <consortium name="The International Brachypodium Initiative"/>
            <person name="Lucas S."/>
            <person name="Harmon-Smith M."/>
            <person name="Lail K."/>
            <person name="Tice H."/>
            <person name="Grimwood J."/>
            <person name="Bruce D."/>
            <person name="Barry K."/>
            <person name="Shu S."/>
            <person name="Lindquist E."/>
            <person name="Wang M."/>
            <person name="Pitluck S."/>
            <person name="Vogel J.P."/>
            <person name="Garvin D.F."/>
            <person name="Mockler T.C."/>
            <person name="Schmutz J."/>
            <person name="Rokhsar D."/>
            <person name="Bevan M.W."/>
        </authorList>
    </citation>
    <scope>NUCLEOTIDE SEQUENCE</scope>
    <source>
        <strain evidence="2">Bd21</strain>
    </source>
</reference>
<dbReference type="Proteomes" id="UP000008810">
    <property type="component" value="Chromosome 1"/>
</dbReference>
<dbReference type="EMBL" id="CM000880">
    <property type="protein sequence ID" value="PNT78261.1"/>
    <property type="molecule type" value="Genomic_DNA"/>
</dbReference>
<protein>
    <submittedName>
        <fullName evidence="2 3">Uncharacterized protein</fullName>
    </submittedName>
</protein>
<keyword evidence="1" id="KW-1133">Transmembrane helix</keyword>
<dbReference type="Gramene" id="PNT78261">
    <property type="protein sequence ID" value="PNT78261"/>
    <property type="gene ID" value="BRADI_1g76366v3"/>
</dbReference>
<keyword evidence="1" id="KW-0472">Membrane</keyword>
<keyword evidence="1" id="KW-0812">Transmembrane</keyword>
<reference evidence="2 3" key="1">
    <citation type="journal article" date="2010" name="Nature">
        <title>Genome sequencing and analysis of the model grass Brachypodium distachyon.</title>
        <authorList>
            <consortium name="International Brachypodium Initiative"/>
        </authorList>
    </citation>
    <scope>NUCLEOTIDE SEQUENCE [LARGE SCALE GENOMIC DNA]</scope>
    <source>
        <strain evidence="2 3">Bd21</strain>
    </source>
</reference>
<evidence type="ECO:0000313" key="2">
    <source>
        <dbReference type="EMBL" id="PNT78261.1"/>
    </source>
</evidence>
<dbReference type="EnsemblPlants" id="PNT78261">
    <property type="protein sequence ID" value="PNT78261"/>
    <property type="gene ID" value="BRADI_1g76366v3"/>
</dbReference>
<organism evidence="2">
    <name type="scientific">Brachypodium distachyon</name>
    <name type="common">Purple false brome</name>
    <name type="synonym">Trachynia distachya</name>
    <dbReference type="NCBI Taxonomy" id="15368"/>
    <lineage>
        <taxon>Eukaryota</taxon>
        <taxon>Viridiplantae</taxon>
        <taxon>Streptophyta</taxon>
        <taxon>Embryophyta</taxon>
        <taxon>Tracheophyta</taxon>
        <taxon>Spermatophyta</taxon>
        <taxon>Magnoliopsida</taxon>
        <taxon>Liliopsida</taxon>
        <taxon>Poales</taxon>
        <taxon>Poaceae</taxon>
        <taxon>BOP clade</taxon>
        <taxon>Pooideae</taxon>
        <taxon>Stipodae</taxon>
        <taxon>Brachypodieae</taxon>
        <taxon>Brachypodium</taxon>
    </lineage>
</organism>
<gene>
    <name evidence="2" type="ORF">BRADI_1g76366v3</name>
</gene>
<dbReference type="InParanoid" id="A0A2K2DVF5"/>
<evidence type="ECO:0000313" key="4">
    <source>
        <dbReference type="Proteomes" id="UP000008810"/>
    </source>
</evidence>
<keyword evidence="4" id="KW-1185">Reference proteome</keyword>
<evidence type="ECO:0000256" key="1">
    <source>
        <dbReference type="SAM" id="Phobius"/>
    </source>
</evidence>
<sequence>MSAIIVSSASYVSTDLLLSELAQQGGRETSSIAMYAFCLSCGGPSSMIMEFRVWLVIILFPLIGITCLKFVQIRMYLCVKNV</sequence>
<evidence type="ECO:0000313" key="3">
    <source>
        <dbReference type="EnsemblPlants" id="PNT78261"/>
    </source>
</evidence>